<evidence type="ECO:0000256" key="1">
    <source>
        <dbReference type="SAM" id="SignalP"/>
    </source>
</evidence>
<keyword evidence="1" id="KW-0732">Signal</keyword>
<comment type="caution">
    <text evidence="2">The sequence shown here is derived from an EMBL/GenBank/DDBJ whole genome shotgun (WGS) entry which is preliminary data.</text>
</comment>
<organism evidence="2 3">
    <name type="scientific">Nocardioides marmoribigeumensis</name>
    <dbReference type="NCBI Taxonomy" id="433649"/>
    <lineage>
        <taxon>Bacteria</taxon>
        <taxon>Bacillati</taxon>
        <taxon>Actinomycetota</taxon>
        <taxon>Actinomycetes</taxon>
        <taxon>Propionibacteriales</taxon>
        <taxon>Nocardioidaceae</taxon>
        <taxon>Nocardioides</taxon>
    </lineage>
</organism>
<sequence length="536" mass="58539">MSAFRHRVALGLATLVASAVGSAVPAYVVTTAEPTPTTDASPAAAASRPAARAALVAARRLFARPGPTTYRARAVPSAGAREATLALRDLRVALPGLRGDDTREAERLLARPTDAGAAGTEGFHYAGPSRSSCSAHLCVHWVDRGQDAVPSTDADGDHVPDWVETTQQTLEKAWRSFAAAGYEAPLGDGSLPSHGPDDKVDVYLADVASLGFYGYCPTDSLADGARKAVGYCVFDNDYSYDEVSTEPIVALRATAAHELFHLVQFAYDAREDPWFMEGTATWMEDEVFDAANDNWNYLSTSTLAHPGVPVDFGDDYYPYGAWTWWRFLSEYFGSDKKSAPQVIHRIWDAAVSRDSLSATRSVIATLGTTLQRTFADYSALSHVSRRWYFEGDDAPYPQAPMARRLDLSRRHPGTGSMRTVRLNHLTSANIALHRSSTLPGRLLRLWVDAPLRRTGAAAEVTLHKRDGTLGWRTVRLDADGDGVVTVPFARGQVDRVVLTLVNASTRMDCHRSTTLACSGMPLDDWRPFSYRARTLR</sequence>
<keyword evidence="3" id="KW-1185">Reference proteome</keyword>
<dbReference type="NCBIfam" id="NF045524">
    <property type="entry name" value="MXAN_6640_HExxH"/>
    <property type="match status" value="1"/>
</dbReference>
<accession>A0ABU2BTZ6</accession>
<feature type="signal peptide" evidence="1">
    <location>
        <begin position="1"/>
        <end position="22"/>
    </location>
</feature>
<evidence type="ECO:0000313" key="3">
    <source>
        <dbReference type="Proteomes" id="UP001183648"/>
    </source>
</evidence>
<protein>
    <submittedName>
        <fullName evidence="2">Uncharacterized protein</fullName>
    </submittedName>
</protein>
<dbReference type="EMBL" id="JAVDYG010000001">
    <property type="protein sequence ID" value="MDR7362100.1"/>
    <property type="molecule type" value="Genomic_DNA"/>
</dbReference>
<gene>
    <name evidence="2" type="ORF">J2S63_001653</name>
</gene>
<reference evidence="2 3" key="1">
    <citation type="submission" date="2023-07" db="EMBL/GenBank/DDBJ databases">
        <title>Sequencing the genomes of 1000 actinobacteria strains.</title>
        <authorList>
            <person name="Klenk H.-P."/>
        </authorList>
    </citation>
    <scope>NUCLEOTIDE SEQUENCE [LARGE SCALE GENOMIC DNA]</scope>
    <source>
        <strain evidence="2 3">DSM 19426</strain>
    </source>
</reference>
<dbReference type="RefSeq" id="WP_310301144.1">
    <property type="nucleotide sequence ID" value="NZ_BAAAPS010000008.1"/>
</dbReference>
<evidence type="ECO:0000313" key="2">
    <source>
        <dbReference type="EMBL" id="MDR7362100.1"/>
    </source>
</evidence>
<dbReference type="Proteomes" id="UP001183648">
    <property type="component" value="Unassembled WGS sequence"/>
</dbReference>
<feature type="chain" id="PRO_5047258222" evidence="1">
    <location>
        <begin position="23"/>
        <end position="536"/>
    </location>
</feature>
<name>A0ABU2BTZ6_9ACTN</name>
<proteinExistence type="predicted"/>